<protein>
    <submittedName>
        <fullName evidence="3">Translocation protein SEC62</fullName>
    </submittedName>
</protein>
<dbReference type="Proteomes" id="UP000036681">
    <property type="component" value="Unplaced"/>
</dbReference>
<organism evidence="2 3">
    <name type="scientific">Ascaris lumbricoides</name>
    <name type="common">Giant roundworm</name>
    <dbReference type="NCBI Taxonomy" id="6252"/>
    <lineage>
        <taxon>Eukaryota</taxon>
        <taxon>Metazoa</taxon>
        <taxon>Ecdysozoa</taxon>
        <taxon>Nematoda</taxon>
        <taxon>Chromadorea</taxon>
        <taxon>Rhabditida</taxon>
        <taxon>Spirurina</taxon>
        <taxon>Ascaridomorpha</taxon>
        <taxon>Ascaridoidea</taxon>
        <taxon>Ascarididae</taxon>
        <taxon>Ascaris</taxon>
    </lineage>
</organism>
<sequence length="85" mass="10184">MALFKKLKKSKEKHASLPDPEPVKQLDKRVGLDTYRDFFTLKNYWKAIDRRRVDAGNHLLHRRTKYFPSIFDCMRQTPEGRDLYG</sequence>
<accession>A0A0M3HUW0</accession>
<evidence type="ECO:0000313" key="2">
    <source>
        <dbReference type="Proteomes" id="UP000036681"/>
    </source>
</evidence>
<dbReference type="WBParaSite" id="ALUE_0000664001-mRNA-1">
    <property type="protein sequence ID" value="ALUE_0000664001-mRNA-1"/>
    <property type="gene ID" value="ALUE_0000664001"/>
</dbReference>
<reference evidence="3" key="1">
    <citation type="submission" date="2017-02" db="UniProtKB">
        <authorList>
            <consortium name="WormBaseParasite"/>
        </authorList>
    </citation>
    <scope>IDENTIFICATION</scope>
</reference>
<feature type="compositionally biased region" description="Basic and acidic residues" evidence="1">
    <location>
        <begin position="13"/>
        <end position="23"/>
    </location>
</feature>
<feature type="compositionally biased region" description="Basic residues" evidence="1">
    <location>
        <begin position="1"/>
        <end position="12"/>
    </location>
</feature>
<evidence type="ECO:0000313" key="3">
    <source>
        <dbReference type="WBParaSite" id="ALUE_0000664001-mRNA-1"/>
    </source>
</evidence>
<dbReference type="AlphaFoldDB" id="A0A0M3HUW0"/>
<evidence type="ECO:0000256" key="1">
    <source>
        <dbReference type="SAM" id="MobiDB-lite"/>
    </source>
</evidence>
<proteinExistence type="predicted"/>
<feature type="region of interest" description="Disordered" evidence="1">
    <location>
        <begin position="1"/>
        <end position="23"/>
    </location>
</feature>
<keyword evidence="2" id="KW-1185">Reference proteome</keyword>
<name>A0A0M3HUW0_ASCLU</name>